<organism evidence="1 2">
    <name type="scientific">Rheinheimera nanhaiensis E407-8</name>
    <dbReference type="NCBI Taxonomy" id="562729"/>
    <lineage>
        <taxon>Bacteria</taxon>
        <taxon>Pseudomonadati</taxon>
        <taxon>Pseudomonadota</taxon>
        <taxon>Gammaproteobacteria</taxon>
        <taxon>Chromatiales</taxon>
        <taxon>Chromatiaceae</taxon>
        <taxon>Rheinheimera</taxon>
    </lineage>
</organism>
<gene>
    <name evidence="1" type="ORF">RNAN_1367</name>
</gene>
<keyword evidence="2" id="KW-1185">Reference proteome</keyword>
<proteinExistence type="predicted"/>
<dbReference type="Proteomes" id="UP000004374">
    <property type="component" value="Unassembled WGS sequence"/>
</dbReference>
<sequence>MAQPFEIEIVYKGVFKLDIPNEDFISVRSLTWRYEQFLFYDAYKSHKIDCQMFMHQIEWVAGKVWSICARDIEVSWKALGS</sequence>
<dbReference type="AlphaFoldDB" id="I1DWG7"/>
<accession>I1DWG7</accession>
<name>I1DWG7_9GAMM</name>
<protein>
    <submittedName>
        <fullName evidence="1">Uncharacterized protein</fullName>
    </submittedName>
</protein>
<dbReference type="EMBL" id="BAFK01000006">
    <property type="protein sequence ID" value="GAB58395.1"/>
    <property type="molecule type" value="Genomic_DNA"/>
</dbReference>
<comment type="caution">
    <text evidence="1">The sequence shown here is derived from an EMBL/GenBank/DDBJ whole genome shotgun (WGS) entry which is preliminary data.</text>
</comment>
<reference evidence="1 2" key="1">
    <citation type="journal article" date="2012" name="J. Bacteriol.">
        <title>Genome Sequence of the Protease-Producing Bacterium Rheinheimera nanhaiensis E407-8T, Isolated from Deep-Sea Sediment of the South China Sea.</title>
        <authorList>
            <person name="Zhang X.-Y."/>
            <person name="Zhang Y.-J."/>
            <person name="Qin Q.-L."/>
            <person name="Xie B.-B."/>
            <person name="Chen X.-L."/>
            <person name="Zhou B.-C."/>
            <person name="Zhang Y.-Z."/>
        </authorList>
    </citation>
    <scope>NUCLEOTIDE SEQUENCE [LARGE SCALE GENOMIC DNA]</scope>
    <source>
        <strain evidence="1 2">E407-8</strain>
    </source>
</reference>
<evidence type="ECO:0000313" key="2">
    <source>
        <dbReference type="Proteomes" id="UP000004374"/>
    </source>
</evidence>
<evidence type="ECO:0000313" key="1">
    <source>
        <dbReference type="EMBL" id="GAB58395.1"/>
    </source>
</evidence>
<dbReference type="STRING" id="562729.RNAN_1367"/>